<dbReference type="Pfam" id="PF07715">
    <property type="entry name" value="Plug"/>
    <property type="match status" value="1"/>
</dbReference>
<evidence type="ECO:0000256" key="6">
    <source>
        <dbReference type="ARBA" id="ARBA00023136"/>
    </source>
</evidence>
<evidence type="ECO:0000256" key="5">
    <source>
        <dbReference type="ARBA" id="ARBA00023077"/>
    </source>
</evidence>
<dbReference type="NCBIfam" id="TIGR01782">
    <property type="entry name" value="TonB-Xanth-Caul"/>
    <property type="match status" value="1"/>
</dbReference>
<dbReference type="Proteomes" id="UP000074072">
    <property type="component" value="Unassembled WGS sequence"/>
</dbReference>
<dbReference type="Gene3D" id="2.40.170.20">
    <property type="entry name" value="TonB-dependent receptor, beta-barrel domain"/>
    <property type="match status" value="1"/>
</dbReference>
<dbReference type="InterPro" id="IPR036942">
    <property type="entry name" value="Beta-barrel_TonB_sf"/>
</dbReference>
<dbReference type="InterPro" id="IPR000531">
    <property type="entry name" value="Beta-barrel_TonB"/>
</dbReference>
<dbReference type="CDD" id="cd01347">
    <property type="entry name" value="ligand_gated_channel"/>
    <property type="match status" value="1"/>
</dbReference>
<keyword evidence="2 8" id="KW-0813">Transport</keyword>
<dbReference type="OrthoDB" id="5476657at2"/>
<dbReference type="PANTHER" id="PTHR40980:SF3">
    <property type="entry name" value="TONB-DEPENDENT RECEPTOR-LIKE BETA-BARREL DOMAIN-CONTAINING PROTEIN"/>
    <property type="match status" value="1"/>
</dbReference>
<dbReference type="InterPro" id="IPR012910">
    <property type="entry name" value="Plug_dom"/>
</dbReference>
<protein>
    <recommendedName>
        <fullName evidence="15">TonB-dependent receptor</fullName>
    </recommendedName>
</protein>
<evidence type="ECO:0008006" key="15">
    <source>
        <dbReference type="Google" id="ProtNLM"/>
    </source>
</evidence>
<comment type="similarity">
    <text evidence="8 9">Belongs to the TonB-dependent receptor family.</text>
</comment>
<keyword evidence="7 8" id="KW-0998">Cell outer membrane</keyword>
<feature type="chain" id="PRO_5007548630" description="TonB-dependent receptor" evidence="10">
    <location>
        <begin position="24"/>
        <end position="946"/>
    </location>
</feature>
<evidence type="ECO:0000256" key="2">
    <source>
        <dbReference type="ARBA" id="ARBA00022448"/>
    </source>
</evidence>
<evidence type="ECO:0000256" key="10">
    <source>
        <dbReference type="SAM" id="SignalP"/>
    </source>
</evidence>
<reference evidence="13 14" key="1">
    <citation type="journal article" date="2016" name="Front. Microbiol.">
        <title>Genomic Resource of Rice Seed Associated Bacteria.</title>
        <authorList>
            <person name="Midha S."/>
            <person name="Bansal K."/>
            <person name="Sharma S."/>
            <person name="Kumar N."/>
            <person name="Patil P.P."/>
            <person name="Chaudhry V."/>
            <person name="Patil P.B."/>
        </authorList>
    </citation>
    <scope>NUCLEOTIDE SEQUENCE [LARGE SCALE GENOMIC DNA]</scope>
    <source>
        <strain evidence="13 14">SB4</strain>
    </source>
</reference>
<evidence type="ECO:0000256" key="1">
    <source>
        <dbReference type="ARBA" id="ARBA00004571"/>
    </source>
</evidence>
<dbReference type="InterPro" id="IPR037066">
    <property type="entry name" value="Plug_dom_sf"/>
</dbReference>
<dbReference type="GO" id="GO:0009279">
    <property type="term" value="C:cell outer membrane"/>
    <property type="evidence" value="ECO:0007669"/>
    <property type="project" value="UniProtKB-SubCell"/>
</dbReference>
<evidence type="ECO:0000256" key="8">
    <source>
        <dbReference type="PROSITE-ProRule" id="PRU01360"/>
    </source>
</evidence>
<dbReference type="AlphaFoldDB" id="A0A147IKT6"/>
<evidence type="ECO:0000256" key="9">
    <source>
        <dbReference type="RuleBase" id="RU003357"/>
    </source>
</evidence>
<evidence type="ECO:0000256" key="3">
    <source>
        <dbReference type="ARBA" id="ARBA00022452"/>
    </source>
</evidence>
<accession>A0A147IKT6</accession>
<dbReference type="InterPro" id="IPR039426">
    <property type="entry name" value="TonB-dep_rcpt-like"/>
</dbReference>
<evidence type="ECO:0000313" key="14">
    <source>
        <dbReference type="Proteomes" id="UP000074072"/>
    </source>
</evidence>
<evidence type="ECO:0000256" key="7">
    <source>
        <dbReference type="ARBA" id="ARBA00023237"/>
    </source>
</evidence>
<comment type="subcellular location">
    <subcellularLocation>
        <location evidence="1 8">Cell outer membrane</location>
        <topology evidence="1 8">Multi-pass membrane protein</topology>
    </subcellularLocation>
</comment>
<dbReference type="SUPFAM" id="SSF56935">
    <property type="entry name" value="Porins"/>
    <property type="match status" value="1"/>
</dbReference>
<keyword evidence="5 9" id="KW-0798">TonB box</keyword>
<feature type="domain" description="TonB-dependent receptor plug" evidence="12">
    <location>
        <begin position="75"/>
        <end position="174"/>
    </location>
</feature>
<sequence>MRYKFSLLIGTAACLAVGSAAHAQTNGPIDATTATAAPAQATPGVGSADVGSEQGAEIVVTGFRRSLDIANQIKRNANVVSDVISAEDIGKFPDLNLAESLQRITGVQITRSAGEGSGASIRGLPQEFTRVQYNGRTLGSGGTRSFDFTAFSSLFTSSVEVLKSPTADMIEGGLSGTVNVKTARPLDIGKTTLSASVEGVYEENRGKLTPRVAALGNWVNASGTFGVNAGIAFERRDYREKFLNTYGAETSRESPLFDSSGRAVQGGKSPPIDYNVDGDFNDTYSFQHGFDNWNTQGRRDRLTAILGYQWKPTEELELYGDAFYSSLKSAQYVSRAQVRFTDIAPQIPGGTNYGVRSSTIDTSFVGQLLGGSQGFLTALDADGVSIQATAREYNSKINVFSVAQGAKWKSGNLTLEAQGSYFRATNDTRTFGLQAQGRASAQLTFPNGLGGGPLVGFSRGYDPLNGSNFYLNAEDLGAFTSPDRNIEGRFDATYALGEDSFIRSVKGGVFASGRRFRNTSAFSVLNAQQIAALSNGKLTVTPGVEGGGGIPAAAFLSAGDFSGLPGNARLLVFDVGKFASVVPRSAFYDDQVIPVQPGAGFNVEEKTLAAYGQVDFAGMDDRLAGNFGVRWVQTRTSSEGLVPNLDALIVEADRVTVTVPAAGQTSLKAKYSSFLPSLNIRYNLTPELVIRGAAARVIGRPGLGQLNAGTSVDANIRSISSGNPALRPYKSDQLDLSLEYYFARGGLLSVAGFYKHLTDYIVSGQTTETHTVTYRSGGSATLEFRRNQPLNLLSGDVKGLEVAAQLPLSYVTRTLDGFGLFGNYTYIDAPSIPRTQGGQAFPLDGVARHNYNVGAYFEKYGVGVRGSYSYRGRYSNGGGTFGDGNFVRPYGQLDGSISYKLTENVDLSADVTNLLNEKSYQDNSFGLLSYSGFTGRRFTGGVRMRF</sequence>
<dbReference type="Gene3D" id="2.170.130.10">
    <property type="entry name" value="TonB-dependent receptor, plug domain"/>
    <property type="match status" value="1"/>
</dbReference>
<keyword evidence="4 8" id="KW-0812">Transmembrane</keyword>
<keyword evidence="3 8" id="KW-1134">Transmembrane beta strand</keyword>
<evidence type="ECO:0000259" key="12">
    <source>
        <dbReference type="Pfam" id="PF07715"/>
    </source>
</evidence>
<feature type="signal peptide" evidence="10">
    <location>
        <begin position="1"/>
        <end position="23"/>
    </location>
</feature>
<name>A0A147IKT6_9SPHN</name>
<dbReference type="InterPro" id="IPR010104">
    <property type="entry name" value="TonB_rcpt_bac"/>
</dbReference>
<evidence type="ECO:0000259" key="11">
    <source>
        <dbReference type="Pfam" id="PF00593"/>
    </source>
</evidence>
<dbReference type="Pfam" id="PF00593">
    <property type="entry name" value="TonB_dep_Rec_b-barrel"/>
    <property type="match status" value="1"/>
</dbReference>
<dbReference type="PROSITE" id="PS52016">
    <property type="entry name" value="TONB_DEPENDENT_REC_3"/>
    <property type="match status" value="1"/>
</dbReference>
<organism evidence="13 14">
    <name type="scientific">Sphingomonas sanguinis</name>
    <dbReference type="NCBI Taxonomy" id="33051"/>
    <lineage>
        <taxon>Bacteria</taxon>
        <taxon>Pseudomonadati</taxon>
        <taxon>Pseudomonadota</taxon>
        <taxon>Alphaproteobacteria</taxon>
        <taxon>Sphingomonadales</taxon>
        <taxon>Sphingomonadaceae</taxon>
        <taxon>Sphingomonas</taxon>
    </lineage>
</organism>
<feature type="domain" description="TonB-dependent receptor-like beta-barrel" evidence="11">
    <location>
        <begin position="455"/>
        <end position="914"/>
    </location>
</feature>
<dbReference type="RefSeq" id="WP_058753566.1">
    <property type="nucleotide sequence ID" value="NZ_LDTE01000137.1"/>
</dbReference>
<dbReference type="PANTHER" id="PTHR40980">
    <property type="entry name" value="PLUG DOMAIN-CONTAINING PROTEIN"/>
    <property type="match status" value="1"/>
</dbReference>
<evidence type="ECO:0000313" key="13">
    <source>
        <dbReference type="EMBL" id="KTT95259.1"/>
    </source>
</evidence>
<comment type="caution">
    <text evidence="13">The sequence shown here is derived from an EMBL/GenBank/DDBJ whole genome shotgun (WGS) entry which is preliminary data.</text>
</comment>
<dbReference type="PATRIC" id="fig|33051.4.peg.948"/>
<proteinExistence type="inferred from homology"/>
<evidence type="ECO:0000256" key="4">
    <source>
        <dbReference type="ARBA" id="ARBA00022692"/>
    </source>
</evidence>
<keyword evidence="10" id="KW-0732">Signal</keyword>
<dbReference type="EMBL" id="LDTE01000137">
    <property type="protein sequence ID" value="KTT95259.1"/>
    <property type="molecule type" value="Genomic_DNA"/>
</dbReference>
<keyword evidence="6 8" id="KW-0472">Membrane</keyword>
<gene>
    <name evidence="13" type="ORF">SB4_17345</name>
</gene>